<evidence type="ECO:0000256" key="12">
    <source>
        <dbReference type="ARBA" id="ARBA00033413"/>
    </source>
</evidence>
<keyword evidence="7 14" id="KW-0418">Kinase</keyword>
<keyword evidence="5 14" id="KW-0808">Transferase</keyword>
<dbReference type="HOGENOM" id="CLU_097916_0_1_6"/>
<dbReference type="GO" id="GO:0003848">
    <property type="term" value="F:2-amino-4-hydroxy-6-hydroxymethyldihydropteridine diphosphokinase activity"/>
    <property type="evidence" value="ECO:0007669"/>
    <property type="project" value="UniProtKB-EC"/>
</dbReference>
<evidence type="ECO:0000256" key="10">
    <source>
        <dbReference type="ARBA" id="ARBA00029409"/>
    </source>
</evidence>
<dbReference type="GO" id="GO:0016301">
    <property type="term" value="F:kinase activity"/>
    <property type="evidence" value="ECO:0007669"/>
    <property type="project" value="UniProtKB-KW"/>
</dbReference>
<dbReference type="EMBL" id="BX248583">
    <property type="protein sequence ID" value="CAD83671.1"/>
    <property type="molecule type" value="Genomic_DNA"/>
</dbReference>
<dbReference type="NCBIfam" id="TIGR01498">
    <property type="entry name" value="folK"/>
    <property type="match status" value="1"/>
</dbReference>
<comment type="function">
    <text evidence="10">Catalyzes the transfer of pyrophosphate from adenosine triphosphate (ATP) to 6-hydroxymethyl-7,8-dihydropterin, an enzymatic step in folate biosynthesis pathway.</text>
</comment>
<evidence type="ECO:0000313" key="15">
    <source>
        <dbReference type="Proteomes" id="UP000002192"/>
    </source>
</evidence>
<dbReference type="GO" id="GO:0046654">
    <property type="term" value="P:tetrahydrofolate biosynthetic process"/>
    <property type="evidence" value="ECO:0007669"/>
    <property type="project" value="UniProtKB-UniPathway"/>
</dbReference>
<evidence type="ECO:0000256" key="4">
    <source>
        <dbReference type="ARBA" id="ARBA00016218"/>
    </source>
</evidence>
<keyword evidence="15" id="KW-1185">Reference proteome</keyword>
<keyword evidence="6" id="KW-0547">Nucleotide-binding</keyword>
<dbReference type="EC" id="2.7.6.3" evidence="3"/>
<dbReference type="InterPro" id="IPR000550">
    <property type="entry name" value="Hppk"/>
</dbReference>
<accession>Q7VQI0</accession>
<evidence type="ECO:0000256" key="9">
    <source>
        <dbReference type="ARBA" id="ARBA00022909"/>
    </source>
</evidence>
<evidence type="ECO:0000256" key="3">
    <source>
        <dbReference type="ARBA" id="ARBA00013253"/>
    </source>
</evidence>
<dbReference type="KEGG" id="bfl:Bfl150"/>
<proteinExistence type="inferred from homology"/>
<sequence length="164" mass="19166">MEYAWIGIGSNLLNPKKQVDQAIQALSQLPKTEFISCSKYYRSRPLGYHKQPDFLNTIVILYTDLRPELLLDYMQEIENQQGRVRKFATCCNSYPRTLDLDILLFGQYRICTPKLVIPHYDMMNREFIMYPLAELDQKLVLPNGKCIADIIRGFPKKGLTIWDN</sequence>
<evidence type="ECO:0000256" key="7">
    <source>
        <dbReference type="ARBA" id="ARBA00022777"/>
    </source>
</evidence>
<dbReference type="Gene3D" id="3.30.70.560">
    <property type="entry name" value="7,8-Dihydro-6-hydroxymethylpterin-pyrophosphokinase HPPK"/>
    <property type="match status" value="1"/>
</dbReference>
<organism evidence="14 15">
    <name type="scientific">Blochmanniella floridana</name>
    <dbReference type="NCBI Taxonomy" id="203907"/>
    <lineage>
        <taxon>Bacteria</taxon>
        <taxon>Pseudomonadati</taxon>
        <taxon>Pseudomonadota</taxon>
        <taxon>Gammaproteobacteria</taxon>
        <taxon>Enterobacterales</taxon>
        <taxon>Enterobacteriaceae</taxon>
        <taxon>ant endosymbionts</taxon>
        <taxon>Candidatus Blochmanniella</taxon>
    </lineage>
</organism>
<evidence type="ECO:0000256" key="2">
    <source>
        <dbReference type="ARBA" id="ARBA00005810"/>
    </source>
</evidence>
<keyword evidence="8" id="KW-0067">ATP-binding</keyword>
<dbReference type="STRING" id="203907.Bfl150"/>
<dbReference type="AlphaFoldDB" id="Q7VQI0"/>
<protein>
    <recommendedName>
        <fullName evidence="4">2-amino-4-hydroxy-6-hydroxymethyldihydropteridine pyrophosphokinase</fullName>
        <ecNumber evidence="3">2.7.6.3</ecNumber>
    </recommendedName>
    <alternativeName>
        <fullName evidence="11">6-hydroxymethyl-7,8-dihydropterin pyrophosphokinase</fullName>
    </alternativeName>
    <alternativeName>
        <fullName evidence="12">7,8-dihydro-6-hydroxymethylpterin-pyrophosphokinase</fullName>
    </alternativeName>
</protein>
<evidence type="ECO:0000256" key="8">
    <source>
        <dbReference type="ARBA" id="ARBA00022840"/>
    </source>
</evidence>
<gene>
    <name evidence="14" type="primary">folK</name>
    <name evidence="14" type="ordered locus">Bfl150</name>
</gene>
<dbReference type="PANTHER" id="PTHR43071">
    <property type="entry name" value="2-AMINO-4-HYDROXY-6-HYDROXYMETHYLDIHYDROPTERIDINE PYROPHOSPHOKINASE"/>
    <property type="match status" value="1"/>
</dbReference>
<name>Q7VQI0_BLOFL</name>
<evidence type="ECO:0000256" key="6">
    <source>
        <dbReference type="ARBA" id="ARBA00022741"/>
    </source>
</evidence>
<dbReference type="Pfam" id="PF01288">
    <property type="entry name" value="HPPK"/>
    <property type="match status" value="1"/>
</dbReference>
<dbReference type="InterPro" id="IPR035907">
    <property type="entry name" value="Hppk_sf"/>
</dbReference>
<comment type="similarity">
    <text evidence="2">Belongs to the HPPK family.</text>
</comment>
<dbReference type="GO" id="GO:0005524">
    <property type="term" value="F:ATP binding"/>
    <property type="evidence" value="ECO:0007669"/>
    <property type="project" value="UniProtKB-KW"/>
</dbReference>
<dbReference type="Proteomes" id="UP000002192">
    <property type="component" value="Chromosome"/>
</dbReference>
<dbReference type="CDD" id="cd00483">
    <property type="entry name" value="HPPK"/>
    <property type="match status" value="1"/>
</dbReference>
<evidence type="ECO:0000259" key="13">
    <source>
        <dbReference type="Pfam" id="PF01288"/>
    </source>
</evidence>
<evidence type="ECO:0000256" key="5">
    <source>
        <dbReference type="ARBA" id="ARBA00022679"/>
    </source>
</evidence>
<dbReference type="eggNOG" id="COG0801">
    <property type="taxonomic scope" value="Bacteria"/>
</dbReference>
<dbReference type="GO" id="GO:0046656">
    <property type="term" value="P:folic acid biosynthetic process"/>
    <property type="evidence" value="ECO:0007669"/>
    <property type="project" value="UniProtKB-KW"/>
</dbReference>
<evidence type="ECO:0000256" key="11">
    <source>
        <dbReference type="ARBA" id="ARBA00029766"/>
    </source>
</evidence>
<dbReference type="SUPFAM" id="SSF55083">
    <property type="entry name" value="6-hydroxymethyl-7,8-dihydropterin pyrophosphokinase, HPPK"/>
    <property type="match status" value="1"/>
</dbReference>
<reference evidence="14 15" key="1">
    <citation type="journal article" date="2003" name="Proc. Natl. Acad. Sci. U.S.A.">
        <title>The genome sequence of Blochmannia floridanus: comparative analysis of reduced genomes.</title>
        <authorList>
            <person name="Gil R."/>
            <person name="Silva F.J."/>
            <person name="Zientz E."/>
            <person name="Delmotte F."/>
            <person name="Gonzalez-Candelas F."/>
            <person name="Latorre A."/>
            <person name="Rausell C."/>
            <person name="Kramerbeek J."/>
            <person name="Gadau J."/>
            <person name="Hoelldobler B."/>
            <person name="van Ham R.C.H.J."/>
            <person name="Gross R."/>
            <person name="Moya A."/>
        </authorList>
    </citation>
    <scope>NUCLEOTIDE SEQUENCE [LARGE SCALE GENOMIC DNA]</scope>
</reference>
<dbReference type="UniPathway" id="UPA00077">
    <property type="reaction ID" value="UER00155"/>
</dbReference>
<keyword evidence="9" id="KW-0289">Folate biosynthesis</keyword>
<evidence type="ECO:0000256" key="1">
    <source>
        <dbReference type="ARBA" id="ARBA00005051"/>
    </source>
</evidence>
<evidence type="ECO:0000313" key="14">
    <source>
        <dbReference type="EMBL" id="CAD83671.1"/>
    </source>
</evidence>
<dbReference type="PANTHER" id="PTHR43071:SF1">
    <property type="entry name" value="2-AMINO-4-HYDROXY-6-HYDROXYMETHYLDIHYDROPTERIDINE PYROPHOSPHOKINASE"/>
    <property type="match status" value="1"/>
</dbReference>
<dbReference type="OrthoDB" id="9808041at2"/>
<comment type="pathway">
    <text evidence="1">Cofactor biosynthesis; tetrahydrofolate biosynthesis; 2-amino-4-hydroxy-6-hydroxymethyl-7,8-dihydropteridine diphosphate from 7,8-dihydroneopterin triphosphate: step 4/4.</text>
</comment>
<feature type="domain" description="7,8-dihydro-6-hydroxymethylpterin-pyrophosphokinase" evidence="13">
    <location>
        <begin position="6"/>
        <end position="136"/>
    </location>
</feature>